<dbReference type="Pfam" id="PF14090">
    <property type="entry name" value="HTH_39"/>
    <property type="match status" value="1"/>
</dbReference>
<keyword evidence="3" id="KW-1185">Reference proteome</keyword>
<dbReference type="Proteomes" id="UP001589891">
    <property type="component" value="Unassembled WGS sequence"/>
</dbReference>
<name>A0ABV6SJM3_AZOPA</name>
<dbReference type="EMBL" id="JBHLSS010000050">
    <property type="protein sequence ID" value="MFC0709744.1"/>
    <property type="molecule type" value="Genomic_DNA"/>
</dbReference>
<comment type="caution">
    <text evidence="2">The sequence shown here is derived from an EMBL/GenBank/DDBJ whole genome shotgun (WGS) entry which is preliminary data.</text>
</comment>
<reference evidence="2 3" key="1">
    <citation type="submission" date="2024-09" db="EMBL/GenBank/DDBJ databases">
        <authorList>
            <person name="Sun Q."/>
            <person name="Mori K."/>
        </authorList>
    </citation>
    <scope>NUCLEOTIDE SEQUENCE [LARGE SCALE GENOMIC DNA]</scope>
    <source>
        <strain evidence="2 3">NCAIM B.01794</strain>
    </source>
</reference>
<gene>
    <name evidence="2" type="ORF">ACFFGX_09120</name>
</gene>
<dbReference type="RefSeq" id="WP_376945035.1">
    <property type="nucleotide sequence ID" value="NZ_CP171449.1"/>
</dbReference>
<dbReference type="InterPro" id="IPR055245">
    <property type="entry name" value="HTH_proteobacteria"/>
</dbReference>
<feature type="domain" description="Winged helix-turn-helix" evidence="1">
    <location>
        <begin position="24"/>
        <end position="91"/>
    </location>
</feature>
<protein>
    <submittedName>
        <fullName evidence="2">Helix-turn-helix domain-containing protein</fullName>
    </submittedName>
</protein>
<organism evidence="2 3">
    <name type="scientific">Azorhizophilus paspali</name>
    <name type="common">Azotobacter paspali</name>
    <dbReference type="NCBI Taxonomy" id="69963"/>
    <lineage>
        <taxon>Bacteria</taxon>
        <taxon>Pseudomonadati</taxon>
        <taxon>Pseudomonadota</taxon>
        <taxon>Gammaproteobacteria</taxon>
        <taxon>Pseudomonadales</taxon>
        <taxon>Pseudomonadaceae</taxon>
        <taxon>Azorhizophilus</taxon>
    </lineage>
</organism>
<evidence type="ECO:0000313" key="2">
    <source>
        <dbReference type="EMBL" id="MFC0709744.1"/>
    </source>
</evidence>
<proteinExistence type="predicted"/>
<evidence type="ECO:0000313" key="3">
    <source>
        <dbReference type="Proteomes" id="UP001589891"/>
    </source>
</evidence>
<accession>A0ABV6SJM3</accession>
<evidence type="ECO:0000259" key="1">
    <source>
        <dbReference type="Pfam" id="PF14090"/>
    </source>
</evidence>
<sequence length="102" mass="11249">MKKAAPVKESGLENMQVDDTSLSSQRVRLLAYMQAHGSINTFEAISKLNIVRPGARIAELRAAGHKIRTHLGELRDDQGRPHPKVATYYLSAEPINLEEVAA</sequence>